<dbReference type="SUPFAM" id="SSF56059">
    <property type="entry name" value="Glutathione synthetase ATP-binding domain-like"/>
    <property type="match status" value="1"/>
</dbReference>
<organism evidence="3 4">
    <name type="scientific">Caerostris extrusa</name>
    <name type="common">Bark spider</name>
    <name type="synonym">Caerostris bankana</name>
    <dbReference type="NCBI Taxonomy" id="172846"/>
    <lineage>
        <taxon>Eukaryota</taxon>
        <taxon>Metazoa</taxon>
        <taxon>Ecdysozoa</taxon>
        <taxon>Arthropoda</taxon>
        <taxon>Chelicerata</taxon>
        <taxon>Arachnida</taxon>
        <taxon>Araneae</taxon>
        <taxon>Araneomorphae</taxon>
        <taxon>Entelegynae</taxon>
        <taxon>Araneoidea</taxon>
        <taxon>Araneidae</taxon>
        <taxon>Caerostris</taxon>
    </lineage>
</organism>
<comment type="similarity">
    <text evidence="1">Belongs to the PEP-utilizing enzyme family.</text>
</comment>
<comment type="caution">
    <text evidence="3">The sequence shown here is derived from an EMBL/GenBank/DDBJ whole genome shotgun (WGS) entry which is preliminary data.</text>
</comment>
<dbReference type="Gene3D" id="3.30.470.20">
    <property type="entry name" value="ATP-grasp fold, B domain"/>
    <property type="match status" value="1"/>
</dbReference>
<name>A0AAV4NIC7_CAEEX</name>
<evidence type="ECO:0000256" key="1">
    <source>
        <dbReference type="ARBA" id="ARBA00007837"/>
    </source>
</evidence>
<dbReference type="AlphaFoldDB" id="A0AAV4NIC7"/>
<dbReference type="InterPro" id="IPR002192">
    <property type="entry name" value="PPDK_AMP/ATP-bd"/>
</dbReference>
<dbReference type="GO" id="GO:0016301">
    <property type="term" value="F:kinase activity"/>
    <property type="evidence" value="ECO:0007669"/>
    <property type="project" value="InterPro"/>
</dbReference>
<protein>
    <submittedName>
        <fullName evidence="3">Phosphoenolpyruvate synthase</fullName>
    </submittedName>
</protein>
<dbReference type="EMBL" id="BPLR01003342">
    <property type="protein sequence ID" value="GIX83540.1"/>
    <property type="molecule type" value="Genomic_DNA"/>
</dbReference>
<dbReference type="Pfam" id="PF01326">
    <property type="entry name" value="PPDK_N"/>
    <property type="match status" value="1"/>
</dbReference>
<dbReference type="InterPro" id="IPR051549">
    <property type="entry name" value="PEP_Utilizing_Enz"/>
</dbReference>
<sequence>MAVVIQDMVASGVMFTCDPVTNNPSVITITANYGLGETVVSGSVEPDTFVLRRSDEDHVEVESIIIGSKLQKSSCKVDLLILFEVH</sequence>
<reference evidence="3 4" key="1">
    <citation type="submission" date="2021-06" db="EMBL/GenBank/DDBJ databases">
        <title>Caerostris extrusa draft genome.</title>
        <authorList>
            <person name="Kono N."/>
            <person name="Arakawa K."/>
        </authorList>
    </citation>
    <scope>NUCLEOTIDE SEQUENCE [LARGE SCALE GENOMIC DNA]</scope>
</reference>
<proteinExistence type="inferred from homology"/>
<dbReference type="PANTHER" id="PTHR43615:SF1">
    <property type="entry name" value="PPDK_N DOMAIN-CONTAINING PROTEIN"/>
    <property type="match status" value="1"/>
</dbReference>
<keyword evidence="4" id="KW-1185">Reference proteome</keyword>
<evidence type="ECO:0000313" key="3">
    <source>
        <dbReference type="EMBL" id="GIX83540.1"/>
    </source>
</evidence>
<dbReference type="Proteomes" id="UP001054945">
    <property type="component" value="Unassembled WGS sequence"/>
</dbReference>
<evidence type="ECO:0000259" key="2">
    <source>
        <dbReference type="Pfam" id="PF01326"/>
    </source>
</evidence>
<dbReference type="PANTHER" id="PTHR43615">
    <property type="entry name" value="PHOSPHOENOLPYRUVATE SYNTHASE-RELATED"/>
    <property type="match status" value="1"/>
</dbReference>
<dbReference type="GO" id="GO:0005524">
    <property type="term" value="F:ATP binding"/>
    <property type="evidence" value="ECO:0007669"/>
    <property type="project" value="InterPro"/>
</dbReference>
<gene>
    <name evidence="3" type="primary">pps_1</name>
    <name evidence="3" type="ORF">CEXT_231171</name>
</gene>
<accession>A0AAV4NIC7</accession>
<feature type="domain" description="Pyruvate phosphate dikinase AMP/ATP-binding" evidence="2">
    <location>
        <begin position="1"/>
        <end position="68"/>
    </location>
</feature>
<evidence type="ECO:0000313" key="4">
    <source>
        <dbReference type="Proteomes" id="UP001054945"/>
    </source>
</evidence>